<proteinExistence type="inferred from homology"/>
<dbReference type="InterPro" id="IPR002347">
    <property type="entry name" value="SDR_fam"/>
</dbReference>
<dbReference type="EMBL" id="JAPCID010000062">
    <property type="protein sequence ID" value="MDA0141687.1"/>
    <property type="molecule type" value="Genomic_DNA"/>
</dbReference>
<protein>
    <submittedName>
        <fullName evidence="4">SDR family oxidoreductase</fullName>
    </submittedName>
</protein>
<dbReference type="RefSeq" id="WP_202958563.1">
    <property type="nucleotide sequence ID" value="NZ_JAPCID010000062.1"/>
</dbReference>
<keyword evidence="2" id="KW-0560">Oxidoreductase</keyword>
<dbReference type="Gene3D" id="3.40.50.720">
    <property type="entry name" value="NAD(P)-binding Rossmann-like Domain"/>
    <property type="match status" value="1"/>
</dbReference>
<dbReference type="PROSITE" id="PS00061">
    <property type="entry name" value="ADH_SHORT"/>
    <property type="match status" value="1"/>
</dbReference>
<evidence type="ECO:0000256" key="1">
    <source>
        <dbReference type="ARBA" id="ARBA00006484"/>
    </source>
</evidence>
<feature type="domain" description="Ketoreductase" evidence="3">
    <location>
        <begin position="10"/>
        <end position="190"/>
    </location>
</feature>
<dbReference type="PRINTS" id="PR00080">
    <property type="entry name" value="SDRFAMILY"/>
</dbReference>
<evidence type="ECO:0000313" key="4">
    <source>
        <dbReference type="EMBL" id="MDA0141687.1"/>
    </source>
</evidence>
<name>A0ABT4RSW8_9ACTN</name>
<dbReference type="InterPro" id="IPR020904">
    <property type="entry name" value="Sc_DH/Rdtase_CS"/>
</dbReference>
<evidence type="ECO:0000256" key="2">
    <source>
        <dbReference type="ARBA" id="ARBA00023002"/>
    </source>
</evidence>
<accession>A0ABT4RSW8</accession>
<evidence type="ECO:0000259" key="3">
    <source>
        <dbReference type="SMART" id="SM00822"/>
    </source>
</evidence>
<dbReference type="Pfam" id="PF13561">
    <property type="entry name" value="adh_short_C2"/>
    <property type="match status" value="1"/>
</dbReference>
<keyword evidence="5" id="KW-1185">Reference proteome</keyword>
<dbReference type="PANTHER" id="PTHR42760:SF133">
    <property type="entry name" value="3-OXOACYL-[ACYL-CARRIER-PROTEIN] REDUCTASE"/>
    <property type="match status" value="1"/>
</dbReference>
<reference evidence="4" key="1">
    <citation type="submission" date="2022-10" db="EMBL/GenBank/DDBJ databases">
        <title>The WGS of Solirubrobacter sp. CPCC 204708.</title>
        <authorList>
            <person name="Jiang Z."/>
        </authorList>
    </citation>
    <scope>NUCLEOTIDE SEQUENCE</scope>
    <source>
        <strain evidence="4">CPCC 204708</strain>
    </source>
</reference>
<dbReference type="SUPFAM" id="SSF51735">
    <property type="entry name" value="NAD(P)-binding Rossmann-fold domains"/>
    <property type="match status" value="1"/>
</dbReference>
<dbReference type="CDD" id="cd05233">
    <property type="entry name" value="SDR_c"/>
    <property type="match status" value="1"/>
</dbReference>
<dbReference type="InterPro" id="IPR036291">
    <property type="entry name" value="NAD(P)-bd_dom_sf"/>
</dbReference>
<dbReference type="Proteomes" id="UP001147700">
    <property type="component" value="Unassembled WGS sequence"/>
</dbReference>
<dbReference type="InterPro" id="IPR057326">
    <property type="entry name" value="KR_dom"/>
</dbReference>
<comment type="caution">
    <text evidence="4">The sequence shown here is derived from an EMBL/GenBank/DDBJ whole genome shotgun (WGS) entry which is preliminary data.</text>
</comment>
<sequence length="251" mass="25235">MVNNDEFAGRRVLVTGGSRGIGAAIAERLAAEGAQVFATARTAPPSPPDGVHFVEGDVSTVEGVETIAAAALDRLGGVDVVVNNAGASETFPGGSSTITPDAWQHVLDVNLLAAVRLNAALLPHMLERGSGVIVNISSSAAYLTPAPVLHYAAAKAALTAYSKGLATEVAARGIRVNTITPGNVATPGADLVREGIAGAFGLTATDLTSGVPLGIGAPIDIAEAVAFLASDRARWITGTDLVVDGGEKPTP</sequence>
<dbReference type="PRINTS" id="PR00081">
    <property type="entry name" value="GDHRDH"/>
</dbReference>
<gene>
    <name evidence="4" type="ORF">OJ962_29620</name>
</gene>
<comment type="similarity">
    <text evidence="1">Belongs to the short-chain dehydrogenases/reductases (SDR) family.</text>
</comment>
<evidence type="ECO:0000313" key="5">
    <source>
        <dbReference type="Proteomes" id="UP001147700"/>
    </source>
</evidence>
<dbReference type="SMART" id="SM00822">
    <property type="entry name" value="PKS_KR"/>
    <property type="match status" value="1"/>
</dbReference>
<dbReference type="NCBIfam" id="NF005095">
    <property type="entry name" value="PRK06523.1"/>
    <property type="match status" value="1"/>
</dbReference>
<dbReference type="PANTHER" id="PTHR42760">
    <property type="entry name" value="SHORT-CHAIN DEHYDROGENASES/REDUCTASES FAMILY MEMBER"/>
    <property type="match status" value="1"/>
</dbReference>
<organism evidence="4 5">
    <name type="scientific">Solirubrobacter deserti</name>
    <dbReference type="NCBI Taxonomy" id="2282478"/>
    <lineage>
        <taxon>Bacteria</taxon>
        <taxon>Bacillati</taxon>
        <taxon>Actinomycetota</taxon>
        <taxon>Thermoleophilia</taxon>
        <taxon>Solirubrobacterales</taxon>
        <taxon>Solirubrobacteraceae</taxon>
        <taxon>Solirubrobacter</taxon>
    </lineage>
</organism>